<evidence type="ECO:0000256" key="2">
    <source>
        <dbReference type="SAM" id="Phobius"/>
    </source>
</evidence>
<evidence type="ECO:0000313" key="4">
    <source>
        <dbReference type="Proteomes" id="UP000322084"/>
    </source>
</evidence>
<gene>
    <name evidence="3" type="ORF">JCM17844_04440</name>
</gene>
<dbReference type="Proteomes" id="UP000322084">
    <property type="component" value="Unassembled WGS sequence"/>
</dbReference>
<organism evidence="3 4">
    <name type="scientific">Iodidimonas gelatinilytica</name>
    <dbReference type="NCBI Taxonomy" id="1236966"/>
    <lineage>
        <taxon>Bacteria</taxon>
        <taxon>Pseudomonadati</taxon>
        <taxon>Pseudomonadota</taxon>
        <taxon>Alphaproteobacteria</taxon>
        <taxon>Iodidimonadales</taxon>
        <taxon>Iodidimonadaceae</taxon>
        <taxon>Iodidimonas</taxon>
    </lineage>
</organism>
<keyword evidence="1" id="KW-0175">Coiled coil</keyword>
<feature type="transmembrane region" description="Helical" evidence="2">
    <location>
        <begin position="14"/>
        <end position="35"/>
    </location>
</feature>
<reference evidence="3 4" key="1">
    <citation type="submission" date="2019-09" db="EMBL/GenBank/DDBJ databases">
        <title>NBRP : Genome information of microbial organism related human and environment.</title>
        <authorList>
            <person name="Hattori M."/>
            <person name="Oshima K."/>
            <person name="Inaba H."/>
            <person name="Suda W."/>
            <person name="Sakamoto M."/>
            <person name="Iino T."/>
            <person name="Kitahara M."/>
            <person name="Oshida Y."/>
            <person name="Iida T."/>
            <person name="Kudo T."/>
            <person name="Itoh T."/>
            <person name="Ohkuma M."/>
        </authorList>
    </citation>
    <scope>NUCLEOTIDE SEQUENCE [LARGE SCALE GENOMIC DNA]</scope>
    <source>
        <strain evidence="3 4">Hi-2</strain>
    </source>
</reference>
<evidence type="ECO:0000313" key="3">
    <source>
        <dbReference type="EMBL" id="GEQ96807.1"/>
    </source>
</evidence>
<dbReference type="AlphaFoldDB" id="A0A5A7MLL2"/>
<accession>A0A5A7MLL2</accession>
<evidence type="ECO:0008006" key="5">
    <source>
        <dbReference type="Google" id="ProtNLM"/>
    </source>
</evidence>
<feature type="coiled-coil region" evidence="1">
    <location>
        <begin position="319"/>
        <end position="346"/>
    </location>
</feature>
<keyword evidence="2" id="KW-0812">Transmembrane</keyword>
<feature type="transmembrane region" description="Helical" evidence="2">
    <location>
        <begin position="47"/>
        <end position="73"/>
    </location>
</feature>
<keyword evidence="2" id="KW-1133">Transmembrane helix</keyword>
<name>A0A5A7MLL2_9PROT</name>
<comment type="caution">
    <text evidence="3">The sequence shown here is derived from an EMBL/GenBank/DDBJ whole genome shotgun (WGS) entry which is preliminary data.</text>
</comment>
<proteinExistence type="predicted"/>
<sequence length="891" mass="97992">MQTAGPAASFGRRLWPFAFAAVLSTLWVMAAGYAAMRAGLFNPDNPLQLVDLAALIAGVLTPLAIVWLIALVFQRTDPLLERRLEIAQDMDRALAPIEHAEKRLDQLLVRVRHDMDHVEAAVDLAASRIDSLEGRFKSEIADLFSVTADAEAKAASIQDMFRREREALGQLDEQVTQRLRQSEETADSFSERVIKAAGAAGDAVDKASGTLDDRGQSLIASAEQAAADLKEAEAALGDRLTALDDLSRLLDARFNGMSHDISTQLDRFKQRMAELDQLDGQLTQTLEERHSRLAYLAESSESDAQRVTQALEKSSDLLNDRAQEALNRSEDAGREIERQAQELDRIIGSTLERAQESFRGLSENLALQAHEADTISKQQADEALDRVKAALSGFEAQLAAFDDKANEAGMRIAERISHLKSNFDDEAGAVEHRAARSVEELNRLAAMLADQAEMVASAAGDAAQNMGEAGERMDERTANLGQVLEDMRQRIDEVTARLEEERGALAATSEASANTVLEAADRFRTQSDDLSRHAEATSERVLASSENLSTEIARIDQQGRGATQALEQSLQSLKAEGSGLMETLERSSESLGQAATAFGGERERILNDTADAAKNLHEAAEKVGQKAEQMRTAGGETGDHLNAIASRFSGAAEKIMEAARAAETSAKTSGQEFEQTLSVAITRGLREVGQSMDTLNTMFDAEVRDLENHITQTINKTVNALREASAQAGDESERMAHRLAEQSDKLIHKANSFLSKSEEVERRILASSRDEFVRTSSLLIESLQSASVDIDKILEAEVPDDVWQKYLSGDRSIFSRRTVRLADRTTRQRIIRMFETDREFRDTVLKFFRDFEALMEQVGSRDKHSALSVTLISSEMGKLYVLLAQSLKKIQ</sequence>
<evidence type="ECO:0000256" key="1">
    <source>
        <dbReference type="SAM" id="Coils"/>
    </source>
</evidence>
<keyword evidence="2" id="KW-0472">Membrane</keyword>
<protein>
    <recommendedName>
        <fullName evidence="5">ATPase</fullName>
    </recommendedName>
</protein>
<dbReference type="EMBL" id="BKCL01000001">
    <property type="protein sequence ID" value="GEQ96807.1"/>
    <property type="molecule type" value="Genomic_DNA"/>
</dbReference>